<feature type="compositionally biased region" description="Polar residues" evidence="1">
    <location>
        <begin position="227"/>
        <end position="240"/>
    </location>
</feature>
<evidence type="ECO:0000313" key="3">
    <source>
        <dbReference type="Proteomes" id="UP000507470"/>
    </source>
</evidence>
<organism evidence="2 3">
    <name type="scientific">Mytilus coruscus</name>
    <name type="common">Sea mussel</name>
    <dbReference type="NCBI Taxonomy" id="42192"/>
    <lineage>
        <taxon>Eukaryota</taxon>
        <taxon>Metazoa</taxon>
        <taxon>Spiralia</taxon>
        <taxon>Lophotrochozoa</taxon>
        <taxon>Mollusca</taxon>
        <taxon>Bivalvia</taxon>
        <taxon>Autobranchia</taxon>
        <taxon>Pteriomorphia</taxon>
        <taxon>Mytilida</taxon>
        <taxon>Mytiloidea</taxon>
        <taxon>Mytilidae</taxon>
        <taxon>Mytilinae</taxon>
        <taxon>Mytilus</taxon>
    </lineage>
</organism>
<evidence type="ECO:0000313" key="2">
    <source>
        <dbReference type="EMBL" id="CAC5360716.1"/>
    </source>
</evidence>
<sequence>MSSHVQSVNKLLVRPTVNLNLTGTSGEKENTAEGNFLHQVRTLLTKIIPIERVRYQGKEGVLNRRKCQSLPFLAIYLFGNFLRERQKEVARLIVETNHRTISESLKWTKSSLAYQKASYGASMTYAGSPQSYSQRQVIFPYMNDSDHCQQRPPASQNSQTVEKVVNVLQFNIKDLISVVNQLLKDESSNRPSSPAVHREYYNSPLMHSQSIFVRSPTPPRSELKFWSPQNSHSPSPQRGSMTGKEQDNMPLKRTKSLTFQRTSSSNSPKERSLNRSGSGH</sequence>
<protein>
    <submittedName>
        <fullName evidence="2">SRRM1</fullName>
    </submittedName>
</protein>
<reference evidence="2 3" key="1">
    <citation type="submission" date="2020-06" db="EMBL/GenBank/DDBJ databases">
        <authorList>
            <person name="Li R."/>
            <person name="Bekaert M."/>
        </authorList>
    </citation>
    <scope>NUCLEOTIDE SEQUENCE [LARGE SCALE GENOMIC DNA]</scope>
    <source>
        <strain evidence="3">wild</strain>
    </source>
</reference>
<feature type="compositionally biased region" description="Polar residues" evidence="1">
    <location>
        <begin position="256"/>
        <end position="267"/>
    </location>
</feature>
<dbReference type="Proteomes" id="UP000507470">
    <property type="component" value="Unassembled WGS sequence"/>
</dbReference>
<name>A0A6J8A3C7_MYTCO</name>
<evidence type="ECO:0000256" key="1">
    <source>
        <dbReference type="SAM" id="MobiDB-lite"/>
    </source>
</evidence>
<feature type="region of interest" description="Disordered" evidence="1">
    <location>
        <begin position="211"/>
        <end position="280"/>
    </location>
</feature>
<proteinExistence type="predicted"/>
<dbReference type="AlphaFoldDB" id="A0A6J8A3C7"/>
<accession>A0A6J8A3C7</accession>
<gene>
    <name evidence="2" type="ORF">MCOR_3094</name>
</gene>
<keyword evidence="3" id="KW-1185">Reference proteome</keyword>
<dbReference type="EMBL" id="CACVKT020000572">
    <property type="protein sequence ID" value="CAC5360716.1"/>
    <property type="molecule type" value="Genomic_DNA"/>
</dbReference>